<evidence type="ECO:0000313" key="1">
    <source>
        <dbReference type="EMBL" id="MET3643954.1"/>
    </source>
</evidence>
<keyword evidence="2" id="KW-1185">Reference proteome</keyword>
<dbReference type="Proteomes" id="UP001549055">
    <property type="component" value="Unassembled WGS sequence"/>
</dbReference>
<evidence type="ECO:0008006" key="3">
    <source>
        <dbReference type="Google" id="ProtNLM"/>
    </source>
</evidence>
<dbReference type="RefSeq" id="WP_354280119.1">
    <property type="nucleotide sequence ID" value="NZ_JBEPMK010000002.1"/>
</dbReference>
<protein>
    <recommendedName>
        <fullName evidence="3">DUF1310 family protein</fullName>
    </recommendedName>
</protein>
<proteinExistence type="predicted"/>
<name>A0ABV2JJ85_9STRE</name>
<gene>
    <name evidence="1" type="ORF">ABID27_000576</name>
</gene>
<organism evidence="1 2">
    <name type="scientific">Streptococcus gallinaceus</name>
    <dbReference type="NCBI Taxonomy" id="165758"/>
    <lineage>
        <taxon>Bacteria</taxon>
        <taxon>Bacillati</taxon>
        <taxon>Bacillota</taxon>
        <taxon>Bacilli</taxon>
        <taxon>Lactobacillales</taxon>
        <taxon>Streptococcaceae</taxon>
        <taxon>Streptococcus</taxon>
    </lineage>
</organism>
<dbReference type="EMBL" id="JBEPMK010000002">
    <property type="protein sequence ID" value="MET3643954.1"/>
    <property type="molecule type" value="Genomic_DNA"/>
</dbReference>
<accession>A0ABV2JJ85</accession>
<comment type="caution">
    <text evidence="1">The sequence shown here is derived from an EMBL/GenBank/DDBJ whole genome shotgun (WGS) entry which is preliminary data.</text>
</comment>
<evidence type="ECO:0000313" key="2">
    <source>
        <dbReference type="Proteomes" id="UP001549055"/>
    </source>
</evidence>
<sequence length="136" mass="15528">MSKRKKFTIGALLCLLVGGIIMFSLNHIKQEEIEANRNREYEISLVNALKNSYSDLEFIKISNSVKTVKPGDWSCFVELVFTNGDKVKYNLEHSREYEINRGGILSEQESNILANHQGITTQQVKVTYSNESNRVI</sequence>
<reference evidence="1 2" key="1">
    <citation type="submission" date="2024-06" db="EMBL/GenBank/DDBJ databases">
        <title>Genomic Encyclopedia of Type Strains, Phase IV (KMG-IV): sequencing the most valuable type-strain genomes for metagenomic binning, comparative biology and taxonomic classification.</title>
        <authorList>
            <person name="Goeker M."/>
        </authorList>
    </citation>
    <scope>NUCLEOTIDE SEQUENCE [LARGE SCALE GENOMIC DNA]</scope>
    <source>
        <strain evidence="1 2">DSM 15349</strain>
    </source>
</reference>